<dbReference type="EMBL" id="JBEXAC010000001">
    <property type="protein sequence ID" value="MET6997778.1"/>
    <property type="molecule type" value="Genomic_DNA"/>
</dbReference>
<dbReference type="Proteomes" id="UP001549749">
    <property type="component" value="Unassembled WGS sequence"/>
</dbReference>
<proteinExistence type="predicted"/>
<gene>
    <name evidence="2" type="ORF">ABR189_10380</name>
</gene>
<evidence type="ECO:0000256" key="1">
    <source>
        <dbReference type="SAM" id="MobiDB-lite"/>
    </source>
</evidence>
<evidence type="ECO:0000313" key="2">
    <source>
        <dbReference type="EMBL" id="MET6997778.1"/>
    </source>
</evidence>
<comment type="caution">
    <text evidence="2">The sequence shown here is derived from an EMBL/GenBank/DDBJ whole genome shotgun (WGS) entry which is preliminary data.</text>
</comment>
<sequence length="418" mass="47244">MSKIADFWKRLISSPAVVPPSFQIPAARITGVTVDETPFIANTAYFEIRIAEQFLKDKREYWNEYNPLTVVLTEFIYDKKRNNFPFVVGPSLLNGIGQLDGDERIRYKNTRVVGPTPYIGDEVSLFLGLFRVKTKDWARQALSLLETVAKVFDSTKLTSYLNISGPLTDGIESFFDMGDQMQFRLGQRNSFADPATNTSNNFAPGYYVIIRADQKKIDPGKFWVKEEQLHYGDDAASIKPYIDYDYLLYKIVKTTVRNDYTTFSFHTLFEEVQTNVWQDNLTKANEIFQSVILAIRRCADLTPPQIKQLTVFYATQFDEEQKTFNATKTPVPKSIGEEDTGAGNLPTMGTGTRGGSTITPPPQPSGEVKRGPKIDDALIARALQSPEYNDPLVLDMDENKVAPLHALKPAEPKRRISF</sequence>
<name>A0ABV2T429_9BACT</name>
<reference evidence="2 3" key="1">
    <citation type="submission" date="2024-06" db="EMBL/GenBank/DDBJ databases">
        <title>Chitinophaga defluvii sp. nov., isolated from municipal sewage.</title>
        <authorList>
            <person name="Zhang L."/>
        </authorList>
    </citation>
    <scope>NUCLEOTIDE SEQUENCE [LARGE SCALE GENOMIC DNA]</scope>
    <source>
        <strain evidence="2 3">H8</strain>
    </source>
</reference>
<keyword evidence="3" id="KW-1185">Reference proteome</keyword>
<organism evidence="2 3">
    <name type="scientific">Chitinophaga defluvii</name>
    <dbReference type="NCBI Taxonomy" id="3163343"/>
    <lineage>
        <taxon>Bacteria</taxon>
        <taxon>Pseudomonadati</taxon>
        <taxon>Bacteroidota</taxon>
        <taxon>Chitinophagia</taxon>
        <taxon>Chitinophagales</taxon>
        <taxon>Chitinophagaceae</taxon>
        <taxon>Chitinophaga</taxon>
    </lineage>
</organism>
<accession>A0ABV2T429</accession>
<feature type="compositionally biased region" description="Polar residues" evidence="1">
    <location>
        <begin position="347"/>
        <end position="358"/>
    </location>
</feature>
<protein>
    <submittedName>
        <fullName evidence="2">Uncharacterized protein</fullName>
    </submittedName>
</protein>
<feature type="region of interest" description="Disordered" evidence="1">
    <location>
        <begin position="329"/>
        <end position="375"/>
    </location>
</feature>
<dbReference type="RefSeq" id="WP_354660413.1">
    <property type="nucleotide sequence ID" value="NZ_JBEXAC010000001.1"/>
</dbReference>
<evidence type="ECO:0000313" key="3">
    <source>
        <dbReference type="Proteomes" id="UP001549749"/>
    </source>
</evidence>